<dbReference type="SUPFAM" id="SSF52833">
    <property type="entry name" value="Thioredoxin-like"/>
    <property type="match status" value="1"/>
</dbReference>
<dbReference type="EMBL" id="FMAQ01000008">
    <property type="protein sequence ID" value="SCC17243.1"/>
    <property type="molecule type" value="Genomic_DNA"/>
</dbReference>
<dbReference type="CDD" id="cd03019">
    <property type="entry name" value="DsbA_DsbA"/>
    <property type="match status" value="1"/>
</dbReference>
<dbReference type="PROSITE" id="PS51257">
    <property type="entry name" value="PROKAR_LIPOPROTEIN"/>
    <property type="match status" value="1"/>
</dbReference>
<dbReference type="Gene3D" id="3.40.30.10">
    <property type="entry name" value="Glutaredoxin"/>
    <property type="match status" value="1"/>
</dbReference>
<dbReference type="OrthoDB" id="9784896at2"/>
<dbReference type="PANTHER" id="PTHR35891">
    <property type="entry name" value="THIOL:DISULFIDE INTERCHANGE PROTEIN DSBA"/>
    <property type="match status" value="1"/>
</dbReference>
<dbReference type="AlphaFoldDB" id="A0A1C4CDZ2"/>
<accession>A0A1C4CDZ2</accession>
<feature type="domain" description="DSBA-like thioredoxin" evidence="7">
    <location>
        <begin position="61"/>
        <end position="199"/>
    </location>
</feature>
<dbReference type="InterPro" id="IPR050824">
    <property type="entry name" value="Thiol_disulfide_DsbA"/>
</dbReference>
<evidence type="ECO:0000256" key="6">
    <source>
        <dbReference type="SAM" id="SignalP"/>
    </source>
</evidence>
<evidence type="ECO:0000259" key="7">
    <source>
        <dbReference type="Pfam" id="PF01323"/>
    </source>
</evidence>
<feature type="signal peptide" evidence="6">
    <location>
        <begin position="1"/>
        <end position="19"/>
    </location>
</feature>
<gene>
    <name evidence="8" type="ORF">GA0061081_10858</name>
</gene>
<keyword evidence="5" id="KW-0676">Redox-active center</keyword>
<protein>
    <recommendedName>
        <fullName evidence="2">Thiol:disulfide interchange protein DsbA</fullName>
    </recommendedName>
</protein>
<dbReference type="PANTHER" id="PTHR35891:SF2">
    <property type="entry name" value="THIOL:DISULFIDE INTERCHANGE PROTEIN DSBA"/>
    <property type="match status" value="1"/>
</dbReference>
<evidence type="ECO:0000256" key="2">
    <source>
        <dbReference type="ARBA" id="ARBA00013831"/>
    </source>
</evidence>
<evidence type="ECO:0000256" key="4">
    <source>
        <dbReference type="ARBA" id="ARBA00023157"/>
    </source>
</evidence>
<comment type="similarity">
    <text evidence="1">Belongs to the thioredoxin family. DsbA subfamily.</text>
</comment>
<proteinExistence type="inferred from homology"/>
<dbReference type="GO" id="GO:0016491">
    <property type="term" value="F:oxidoreductase activity"/>
    <property type="evidence" value="ECO:0007669"/>
    <property type="project" value="InterPro"/>
</dbReference>
<sequence>MKKTLIAISILLSSVSCFADEGKTTTKTDESQTVSTNAPAPIELGKQYAALPTNPSPDKEVIEFFSFNCPSCFRFEIQNNGSQTISKALPEGVKFKRYHLENFGLLAKELSQAWAVANVLGIQDKASDALYNAVQKDKTIKTADDIKAVFEKLGISAEVYDKTKDSFLVKAFMAQQSDAIREMKPESIPTVIVNRKFFIIANQLNLTSDAAFIQDYARVTSFVAGLDPNAKIEEKTDSNKK</sequence>
<keyword evidence="3 6" id="KW-0732">Signal</keyword>
<dbReference type="InterPro" id="IPR001853">
    <property type="entry name" value="DSBA-like_thioredoxin_dom"/>
</dbReference>
<evidence type="ECO:0000256" key="3">
    <source>
        <dbReference type="ARBA" id="ARBA00022729"/>
    </source>
</evidence>
<dbReference type="InterPro" id="IPR023205">
    <property type="entry name" value="DsbA/DsbL"/>
</dbReference>
<dbReference type="Pfam" id="PF01323">
    <property type="entry name" value="DSBA"/>
    <property type="match status" value="1"/>
</dbReference>
<keyword evidence="9" id="KW-1185">Reference proteome</keyword>
<keyword evidence="4" id="KW-1015">Disulfide bond</keyword>
<name>A0A1C4CDZ2_9GAMM</name>
<evidence type="ECO:0000313" key="8">
    <source>
        <dbReference type="EMBL" id="SCC17243.1"/>
    </source>
</evidence>
<dbReference type="Proteomes" id="UP000199670">
    <property type="component" value="Unassembled WGS sequence"/>
</dbReference>
<organism evidence="8 9">
    <name type="scientific">Gilliamella bombicola</name>
    <dbReference type="NCBI Taxonomy" id="1798182"/>
    <lineage>
        <taxon>Bacteria</taxon>
        <taxon>Pseudomonadati</taxon>
        <taxon>Pseudomonadota</taxon>
        <taxon>Gammaproteobacteria</taxon>
        <taxon>Orbales</taxon>
        <taxon>Orbaceae</taxon>
        <taxon>Gilliamella</taxon>
    </lineage>
</organism>
<reference evidence="9" key="1">
    <citation type="submission" date="2016-08" db="EMBL/GenBank/DDBJ databases">
        <authorList>
            <person name="Varghese N."/>
            <person name="Submissions Spin"/>
        </authorList>
    </citation>
    <scope>NUCLEOTIDE SEQUENCE [LARGE SCALE GENOMIC DNA]</scope>
    <source>
        <strain evidence="9">R-53248</strain>
    </source>
</reference>
<dbReference type="STRING" id="1798182.GA0061081_10858"/>
<evidence type="ECO:0000256" key="5">
    <source>
        <dbReference type="ARBA" id="ARBA00023284"/>
    </source>
</evidence>
<dbReference type="InterPro" id="IPR036249">
    <property type="entry name" value="Thioredoxin-like_sf"/>
</dbReference>
<evidence type="ECO:0000313" key="9">
    <source>
        <dbReference type="Proteomes" id="UP000199670"/>
    </source>
</evidence>
<evidence type="ECO:0000256" key="1">
    <source>
        <dbReference type="ARBA" id="ARBA00005791"/>
    </source>
</evidence>
<feature type="chain" id="PRO_5008689821" description="Thiol:disulfide interchange protein DsbA" evidence="6">
    <location>
        <begin position="20"/>
        <end position="241"/>
    </location>
</feature>
<dbReference type="RefSeq" id="WP_091349326.1">
    <property type="nucleotide sequence ID" value="NZ_FMAQ01000008.1"/>
</dbReference>